<evidence type="ECO:0000256" key="2">
    <source>
        <dbReference type="SAM" id="Coils"/>
    </source>
</evidence>
<dbReference type="eggNOG" id="COG3879">
    <property type="taxonomic scope" value="Bacteria"/>
</dbReference>
<name>W4QP58_HALA3</name>
<dbReference type="PANTHER" id="PTHR37313">
    <property type="entry name" value="UPF0749 PROTEIN RV1825"/>
    <property type="match status" value="1"/>
</dbReference>
<dbReference type="AlphaFoldDB" id="W4QP58"/>
<sequence>MNKKYTFTIVTFIIGFMLAIQFQSTQEPVVRDTRDIREIRRELLAEQEKRQALNLEVEKVQSLLAQYESASLDREQDITEVLLQQVEELRKEAGLLAVNGEGVVITIDTAYNDQFFGQARRTPPPDVFRFLINELNIYGAQEIAVGNERIIANSAFRSVNGITYLNNRRLPPLPIEIKIVSDKAEKLQNQMIVSASVEEFEIEGYTLTIEKMDEVEVPAYDQTRRVRFMEEVKEG</sequence>
<reference evidence="3 4" key="1">
    <citation type="journal article" date="2014" name="Genome Announc.">
        <title>Draft Genome Sequences of Three Alkaliphilic Bacillus Strains, Bacillus wakoensis JCM 9140T, Bacillus akibai JCM 9157T, and Bacillus hemicellulosilyticus JCM 9152T.</title>
        <authorList>
            <person name="Yuki M."/>
            <person name="Oshima K."/>
            <person name="Suda W."/>
            <person name="Oshida Y."/>
            <person name="Kitamura K."/>
            <person name="Iida T."/>
            <person name="Hattori M."/>
            <person name="Ohkuma M."/>
        </authorList>
    </citation>
    <scope>NUCLEOTIDE SEQUENCE [LARGE SCALE GENOMIC DNA]</scope>
    <source>
        <strain evidence="3 4">JCM 9157</strain>
    </source>
</reference>
<protein>
    <submittedName>
        <fullName evidence="3">YlxX protein</fullName>
    </submittedName>
</protein>
<dbReference type="STRING" id="1236973.JCM9157_887"/>
<feature type="coiled-coil region" evidence="2">
    <location>
        <begin position="36"/>
        <end position="92"/>
    </location>
</feature>
<dbReference type="OrthoDB" id="2439649at2"/>
<comment type="caution">
    <text evidence="3">The sequence shown here is derived from an EMBL/GenBank/DDBJ whole genome shotgun (WGS) entry which is preliminary data.</text>
</comment>
<accession>W4QP58</accession>
<comment type="similarity">
    <text evidence="1">Belongs to the UPF0749 family.</text>
</comment>
<proteinExistence type="inferred from homology"/>
<dbReference type="EMBL" id="BAUV01000004">
    <property type="protein sequence ID" value="GAE33861.1"/>
    <property type="molecule type" value="Genomic_DNA"/>
</dbReference>
<keyword evidence="2" id="KW-0175">Coiled coil</keyword>
<dbReference type="PANTHER" id="PTHR37313:SF2">
    <property type="entry name" value="UPF0749 PROTEIN YLXX"/>
    <property type="match status" value="1"/>
</dbReference>
<keyword evidence="4" id="KW-1185">Reference proteome</keyword>
<evidence type="ECO:0000313" key="4">
    <source>
        <dbReference type="Proteomes" id="UP000018896"/>
    </source>
</evidence>
<evidence type="ECO:0000256" key="1">
    <source>
        <dbReference type="ARBA" id="ARBA00009108"/>
    </source>
</evidence>
<dbReference type="Pfam" id="PF05949">
    <property type="entry name" value="DUF881"/>
    <property type="match status" value="1"/>
</dbReference>
<dbReference type="Proteomes" id="UP000018896">
    <property type="component" value="Unassembled WGS sequence"/>
</dbReference>
<evidence type="ECO:0000313" key="3">
    <source>
        <dbReference type="EMBL" id="GAE33861.1"/>
    </source>
</evidence>
<organism evidence="3 4">
    <name type="scientific">Halalkalibacter akibai (strain ATCC 43226 / DSM 21942 / CIP 109018 / JCM 9157 / 1139)</name>
    <name type="common">Bacillus akibai</name>
    <dbReference type="NCBI Taxonomy" id="1236973"/>
    <lineage>
        <taxon>Bacteria</taxon>
        <taxon>Bacillati</taxon>
        <taxon>Bacillota</taxon>
        <taxon>Bacilli</taxon>
        <taxon>Bacillales</taxon>
        <taxon>Bacillaceae</taxon>
        <taxon>Halalkalibacter</taxon>
    </lineage>
</organism>
<gene>
    <name evidence="3" type="ORF">JCM9157_887</name>
</gene>
<dbReference type="Gene3D" id="3.30.70.1880">
    <property type="entry name" value="Protein of unknown function DUF881"/>
    <property type="match status" value="1"/>
</dbReference>
<dbReference type="InterPro" id="IPR010273">
    <property type="entry name" value="DUF881"/>
</dbReference>
<dbReference type="RefSeq" id="WP_035662462.1">
    <property type="nucleotide sequence ID" value="NZ_BAUV01000004.1"/>
</dbReference>